<accession>A0A8C6ULG6</accession>
<proteinExistence type="predicted"/>
<protein>
    <recommendedName>
        <fullName evidence="1">Mucolipin extracytosolic domain-containing protein</fullName>
    </recommendedName>
</protein>
<dbReference type="InterPro" id="IPR039031">
    <property type="entry name" value="Mucolipin"/>
</dbReference>
<evidence type="ECO:0000313" key="3">
    <source>
        <dbReference type="Proteomes" id="UP000694523"/>
    </source>
</evidence>
<dbReference type="Proteomes" id="UP000694523">
    <property type="component" value="Unplaced"/>
</dbReference>
<feature type="domain" description="Mucolipin extracytosolic" evidence="1">
    <location>
        <begin position="146"/>
        <end position="247"/>
    </location>
</feature>
<dbReference type="InterPro" id="IPR049134">
    <property type="entry name" value="MCLN_ECD"/>
</dbReference>
<sequence>MEESEPLVPHRSGLGRVHGQYGWRGHVGNSESHIVDDFRRKLKYFFMNPCEKYRARGRKPWKLLIQILKIVIITAQLVSFGLSNEMMVTFKDESLLTFKHLFLKEFKDHQMEPFAIYTKTDLYDHIYYVIDRYIHLQNLTVGNLANSSIDPGNETFNIDPHLEQGAFDSIQHLLSASETVLTKSLISCRLLSVNIYLTLKSINLQTVRHQELPDCYDFQLKIIFDNSAHSGRITIAVDSNVTHYECRDWTVEGTSDKNNYELLAFDSVVILACFASFILCIRSIINGIQLQFVSNVSLRGMFFFWISLKALNCPLSASGV</sequence>
<feature type="domain" description="Mucolipin extracytosolic" evidence="1">
    <location>
        <begin position="87"/>
        <end position="145"/>
    </location>
</feature>
<keyword evidence="3" id="KW-1185">Reference proteome</keyword>
<dbReference type="GO" id="GO:0005886">
    <property type="term" value="C:plasma membrane"/>
    <property type="evidence" value="ECO:0007669"/>
    <property type="project" value="TreeGrafter"/>
</dbReference>
<dbReference type="PANTHER" id="PTHR12127:SF23">
    <property type="entry name" value="MUCOLIPIN-3 ISOFORM X1"/>
    <property type="match status" value="1"/>
</dbReference>
<reference evidence="2" key="2">
    <citation type="submission" date="2025-09" db="UniProtKB">
        <authorList>
            <consortium name="Ensembl"/>
        </authorList>
    </citation>
    <scope>IDENTIFICATION</scope>
</reference>
<evidence type="ECO:0000313" key="2">
    <source>
        <dbReference type="Ensembl" id="ENSNMLP00000038079.1"/>
    </source>
</evidence>
<dbReference type="AlphaFoldDB" id="A0A8C6ULG6"/>
<name>A0A8C6ULG6_9GOBI</name>
<dbReference type="Pfam" id="PF21381">
    <property type="entry name" value="MCLN_ECD"/>
    <property type="match status" value="2"/>
</dbReference>
<organism evidence="2 3">
    <name type="scientific">Neogobius melanostomus</name>
    <name type="common">round goby</name>
    <dbReference type="NCBI Taxonomy" id="47308"/>
    <lineage>
        <taxon>Eukaryota</taxon>
        <taxon>Metazoa</taxon>
        <taxon>Chordata</taxon>
        <taxon>Craniata</taxon>
        <taxon>Vertebrata</taxon>
        <taxon>Euteleostomi</taxon>
        <taxon>Actinopterygii</taxon>
        <taxon>Neopterygii</taxon>
        <taxon>Teleostei</taxon>
        <taxon>Neoteleostei</taxon>
        <taxon>Acanthomorphata</taxon>
        <taxon>Gobiaria</taxon>
        <taxon>Gobiiformes</taxon>
        <taxon>Gobioidei</taxon>
        <taxon>Gobiidae</taxon>
        <taxon>Benthophilinae</taxon>
        <taxon>Neogobiini</taxon>
        <taxon>Neogobius</taxon>
    </lineage>
</organism>
<dbReference type="Ensembl" id="ENSNMLT00000042388.1">
    <property type="protein sequence ID" value="ENSNMLP00000038079.1"/>
    <property type="gene ID" value="ENSNMLG00000023518.1"/>
</dbReference>
<reference evidence="2" key="1">
    <citation type="submission" date="2025-08" db="UniProtKB">
        <authorList>
            <consortium name="Ensembl"/>
        </authorList>
    </citation>
    <scope>IDENTIFICATION</scope>
</reference>
<dbReference type="GO" id="GO:0005765">
    <property type="term" value="C:lysosomal membrane"/>
    <property type="evidence" value="ECO:0007669"/>
    <property type="project" value="TreeGrafter"/>
</dbReference>
<evidence type="ECO:0000259" key="1">
    <source>
        <dbReference type="Pfam" id="PF21381"/>
    </source>
</evidence>
<dbReference type="PANTHER" id="PTHR12127">
    <property type="entry name" value="MUCOLIPIN"/>
    <property type="match status" value="1"/>
</dbReference>
<dbReference type="GO" id="GO:0072345">
    <property type="term" value="F:NAADP-sensitive calcium-release channel activity"/>
    <property type="evidence" value="ECO:0007669"/>
    <property type="project" value="TreeGrafter"/>
</dbReference>